<dbReference type="EMBL" id="JAHQIW010003548">
    <property type="protein sequence ID" value="KAJ1359137.1"/>
    <property type="molecule type" value="Genomic_DNA"/>
</dbReference>
<reference evidence="1" key="1">
    <citation type="submission" date="2021-06" db="EMBL/GenBank/DDBJ databases">
        <title>Parelaphostrongylus tenuis whole genome reference sequence.</title>
        <authorList>
            <person name="Garwood T.J."/>
            <person name="Larsen P.A."/>
            <person name="Fountain-Jones N.M."/>
            <person name="Garbe J.R."/>
            <person name="Macchietto M.G."/>
            <person name="Kania S.A."/>
            <person name="Gerhold R.W."/>
            <person name="Richards J.E."/>
            <person name="Wolf T.M."/>
        </authorList>
    </citation>
    <scope>NUCLEOTIDE SEQUENCE</scope>
    <source>
        <strain evidence="1">MNPRO001-30</strain>
        <tissue evidence="1">Meninges</tissue>
    </source>
</reference>
<organism evidence="1 2">
    <name type="scientific">Parelaphostrongylus tenuis</name>
    <name type="common">Meningeal worm</name>
    <dbReference type="NCBI Taxonomy" id="148309"/>
    <lineage>
        <taxon>Eukaryota</taxon>
        <taxon>Metazoa</taxon>
        <taxon>Ecdysozoa</taxon>
        <taxon>Nematoda</taxon>
        <taxon>Chromadorea</taxon>
        <taxon>Rhabditida</taxon>
        <taxon>Rhabditina</taxon>
        <taxon>Rhabditomorpha</taxon>
        <taxon>Strongyloidea</taxon>
        <taxon>Metastrongylidae</taxon>
        <taxon>Parelaphostrongylus</taxon>
    </lineage>
</organism>
<evidence type="ECO:0000313" key="1">
    <source>
        <dbReference type="EMBL" id="KAJ1359137.1"/>
    </source>
</evidence>
<dbReference type="Proteomes" id="UP001196413">
    <property type="component" value="Unassembled WGS sequence"/>
</dbReference>
<sequence>MSGFRLPTSMVFTSSASAPIQLPGGIATTSDAAKLFVSRLVMQAIMNIIMANLYNTMWQGVVNRAVRMLAAGPFASHFVSAFATVS</sequence>
<evidence type="ECO:0000313" key="2">
    <source>
        <dbReference type="Proteomes" id="UP001196413"/>
    </source>
</evidence>
<protein>
    <submittedName>
        <fullName evidence="1">Uncharacterized protein</fullName>
    </submittedName>
</protein>
<accession>A0AAD5N186</accession>
<comment type="caution">
    <text evidence="1">The sequence shown here is derived from an EMBL/GenBank/DDBJ whole genome shotgun (WGS) entry which is preliminary data.</text>
</comment>
<keyword evidence="2" id="KW-1185">Reference proteome</keyword>
<proteinExistence type="predicted"/>
<gene>
    <name evidence="1" type="ORF">KIN20_017788</name>
</gene>
<name>A0AAD5N186_PARTN</name>
<dbReference type="AlphaFoldDB" id="A0AAD5N186"/>